<proteinExistence type="predicted"/>
<dbReference type="AlphaFoldDB" id="A0A6J1T8A6"/>
<accession>A0A6J1T8A6</accession>
<dbReference type="PANTHER" id="PTHR23409">
    <property type="entry name" value="RIBONUCLEOSIDE-DIPHOSPHATE REDUCTASE SMALL CHAIN"/>
    <property type="match status" value="1"/>
</dbReference>
<gene>
    <name evidence="2" type="primary">LOC113214390</name>
</gene>
<organism evidence="1 2">
    <name type="scientific">Frankliniella occidentalis</name>
    <name type="common">Western flower thrips</name>
    <name type="synonym">Euthrips occidentalis</name>
    <dbReference type="NCBI Taxonomy" id="133901"/>
    <lineage>
        <taxon>Eukaryota</taxon>
        <taxon>Metazoa</taxon>
        <taxon>Ecdysozoa</taxon>
        <taxon>Arthropoda</taxon>
        <taxon>Hexapoda</taxon>
        <taxon>Insecta</taxon>
        <taxon>Pterygota</taxon>
        <taxon>Neoptera</taxon>
        <taxon>Paraneoptera</taxon>
        <taxon>Thysanoptera</taxon>
        <taxon>Terebrantia</taxon>
        <taxon>Thripoidea</taxon>
        <taxon>Thripidae</taxon>
        <taxon>Frankliniella</taxon>
    </lineage>
</organism>
<dbReference type="PANTHER" id="PTHR23409:SF21">
    <property type="entry name" value="CAPSID PROTEIN"/>
    <property type="match status" value="1"/>
</dbReference>
<sequence>MSFLHHSSAVAVQSALDLWMSKNTNVSVIDTKKEPCKAVVGVTQTSTQVQFRIHGTSAYIDTNGIELDCTFRITSSDGKALAANESDVAPVNYIMHSMWEQASLSIGNTPITQSSMTYPYRAYLEAVLSYDRPAKVSHMGMRLYSKDTAGHMDSFTGDDNAGLAERRRRTANSKIVKVRGPLHLDFLNQEKYLLPNTDLEIKLSRGKDSFALMSTAQSEKIEILDATLWVPRVTVSPSICLAHAKALEHSPARYPFTRTSIKTVTIPGGLRDKSIPNVFMGPVPNRVTVMFVSNVAYNGSYRHNPFNCHHFDLYNLSLFVDTDQYPAIPLTPDFANEQWTDAYSTLFSETGIHFKDEGNDISYDDYGKGYTIFCFDLTPDKSAHEGHWNLQRQGVVRLEMRFKVQLPAAVNCIIYSEFDNILEIDKNRQVIVDYSV</sequence>
<dbReference type="KEGG" id="foc:113214390"/>
<dbReference type="Proteomes" id="UP000504606">
    <property type="component" value="Unplaced"/>
</dbReference>
<dbReference type="RefSeq" id="XP_026289523.1">
    <property type="nucleotide sequence ID" value="XM_026433738.1"/>
</dbReference>
<dbReference type="GO" id="GO:0004748">
    <property type="term" value="F:ribonucleoside-diphosphate reductase activity, thioredoxin disulfide as acceptor"/>
    <property type="evidence" value="ECO:0007669"/>
    <property type="project" value="TreeGrafter"/>
</dbReference>
<evidence type="ECO:0000313" key="2">
    <source>
        <dbReference type="RefSeq" id="XP_026289523.1"/>
    </source>
</evidence>
<dbReference type="GO" id="GO:0009263">
    <property type="term" value="P:deoxyribonucleotide biosynthetic process"/>
    <property type="evidence" value="ECO:0007669"/>
    <property type="project" value="InterPro"/>
</dbReference>
<evidence type="ECO:0000313" key="1">
    <source>
        <dbReference type="Proteomes" id="UP000504606"/>
    </source>
</evidence>
<dbReference type="OrthoDB" id="5979489at2759"/>
<dbReference type="InterPro" id="IPR000358">
    <property type="entry name" value="RNR_small_fam"/>
</dbReference>
<reference evidence="2" key="1">
    <citation type="submission" date="2025-08" db="UniProtKB">
        <authorList>
            <consortium name="RefSeq"/>
        </authorList>
    </citation>
    <scope>IDENTIFICATION</scope>
    <source>
        <tissue evidence="2">Whole organism</tissue>
    </source>
</reference>
<dbReference type="GeneID" id="113214390"/>
<name>A0A6J1T8A6_FRAOC</name>
<keyword evidence="1" id="KW-1185">Reference proteome</keyword>
<protein>
    <submittedName>
        <fullName evidence="2">Uncharacterized protein F54H12.2-like</fullName>
    </submittedName>
</protein>
<dbReference type="GO" id="GO:0005829">
    <property type="term" value="C:cytosol"/>
    <property type="evidence" value="ECO:0007669"/>
    <property type="project" value="TreeGrafter"/>
</dbReference>